<dbReference type="GO" id="GO:0004176">
    <property type="term" value="F:ATP-dependent peptidase activity"/>
    <property type="evidence" value="ECO:0007669"/>
    <property type="project" value="InterPro"/>
</dbReference>
<evidence type="ECO:0000256" key="7">
    <source>
        <dbReference type="ARBA" id="ARBA00022741"/>
    </source>
</evidence>
<evidence type="ECO:0000313" key="20">
    <source>
        <dbReference type="Proteomes" id="UP000582837"/>
    </source>
</evidence>
<keyword evidence="12 17" id="KW-1133">Transmembrane helix</keyword>
<dbReference type="GO" id="GO:0006508">
    <property type="term" value="P:proteolysis"/>
    <property type="evidence" value="ECO:0007669"/>
    <property type="project" value="UniProtKB-KW"/>
</dbReference>
<dbReference type="InterPro" id="IPR000642">
    <property type="entry name" value="Peptidase_M41"/>
</dbReference>
<accession>A0A841GS65</accession>
<evidence type="ECO:0000256" key="6">
    <source>
        <dbReference type="ARBA" id="ARBA00022723"/>
    </source>
</evidence>
<comment type="caution">
    <text evidence="19">The sequence shown here is derived from an EMBL/GenBank/DDBJ whole genome shotgun (WGS) entry which is preliminary data.</text>
</comment>
<keyword evidence="4 19" id="KW-0645">Protease</keyword>
<evidence type="ECO:0000256" key="10">
    <source>
        <dbReference type="ARBA" id="ARBA00022840"/>
    </source>
</evidence>
<dbReference type="SUPFAM" id="SSF52540">
    <property type="entry name" value="P-loop containing nucleoside triphosphate hydrolases"/>
    <property type="match status" value="1"/>
</dbReference>
<keyword evidence="7 15" id="KW-0547">Nucleotide-binding</keyword>
<dbReference type="AlphaFoldDB" id="A0A841GS65"/>
<evidence type="ECO:0000256" key="12">
    <source>
        <dbReference type="ARBA" id="ARBA00022989"/>
    </source>
</evidence>
<keyword evidence="20" id="KW-1185">Reference proteome</keyword>
<dbReference type="GO" id="GO:0016887">
    <property type="term" value="F:ATP hydrolysis activity"/>
    <property type="evidence" value="ECO:0007669"/>
    <property type="project" value="InterPro"/>
</dbReference>
<dbReference type="InterPro" id="IPR003959">
    <property type="entry name" value="ATPase_AAA_core"/>
</dbReference>
<keyword evidence="11" id="KW-0809">Transit peptide</keyword>
<evidence type="ECO:0000313" key="19">
    <source>
        <dbReference type="EMBL" id="MBB6069169.1"/>
    </source>
</evidence>
<proteinExistence type="inferred from homology"/>
<feature type="transmembrane region" description="Helical" evidence="17">
    <location>
        <begin position="42"/>
        <end position="62"/>
    </location>
</feature>
<keyword evidence="8" id="KW-0378">Hydrolase</keyword>
<dbReference type="CDD" id="cd19501">
    <property type="entry name" value="RecA-like_FtsH"/>
    <property type="match status" value="1"/>
</dbReference>
<comment type="similarity">
    <text evidence="15">Belongs to the AAA ATPase family.</text>
</comment>
<dbReference type="Pfam" id="PF00004">
    <property type="entry name" value="AAA"/>
    <property type="match status" value="1"/>
</dbReference>
<dbReference type="SMART" id="SM00382">
    <property type="entry name" value="AAA"/>
    <property type="match status" value="1"/>
</dbReference>
<keyword evidence="5 17" id="KW-0812">Transmembrane</keyword>
<dbReference type="SUPFAM" id="SSF140990">
    <property type="entry name" value="FtsH protease domain-like"/>
    <property type="match status" value="1"/>
</dbReference>
<sequence>MHPSSNGDREPASGTAPPTAGTRTGKPLPRHRANTSVWPMRMGIAGLVLLSFVAGFWVWAAARGPQLPRLAYTEPLSAVSARQVASLTVRPGDVIIGEWAGTRGAANGADPDFLVDYPVQQVDALAARAEAAGVRLTLATRPPHATPEATLRYLLTAALFIGLGFVFYRQMRPGGSNAELGGTGKSDVTFDDVAGTQGAAEELREMVDFLRAPDRFARLGARIPKGALLVGPPGTGKTLLARAVAGEAGVPFFSVSGSEVTGFLVGMGASRIKSLFKKARKRGGVIFIDEIDALGGKRGRNRSHNEDDRTLNQLLVEMDGFDPLHGVVVIAATNRPDDLDEALKRPGRFDRMVSVSPPNASGREDILRLHVGRRGIPLHGEVDLGRLARLTPGSTGAELANLLNEAAIGAAREQQGEVRWAHLDAARDRLLLGKERTGFRALDQERCTVAYHEAGHALVGVLCAPEDGLHKVTIQPRGQAMGVAYFAPSDDRFLYRAGRARGGGTGVRPARHHQRRAERPAAGERDRPQDGVPAGDGRRDRAADPRRRNGQPERGGARPHGPRGADDSGAPVRADTGGAGGQPRTARRAGPRAAGPRDDRGRRSGGDHGGGGPCTSGVARRGLCRPVRPAPRAPGELSFEAWSATKRGPAARPDLFRLPLFFVARIRLPSPKPPRGVTRARRPFCPAELDAPTDLLAASRHPAKHAARRPALDQTEAAAGGPECPPVAASGRLPLCRNRCSIGLPRLRRRP</sequence>
<evidence type="ECO:0000256" key="8">
    <source>
        <dbReference type="ARBA" id="ARBA00022801"/>
    </source>
</evidence>
<dbReference type="GO" id="GO:0005524">
    <property type="term" value="F:ATP binding"/>
    <property type="evidence" value="ECO:0007669"/>
    <property type="project" value="UniProtKB-KW"/>
</dbReference>
<evidence type="ECO:0000256" key="11">
    <source>
        <dbReference type="ARBA" id="ARBA00022946"/>
    </source>
</evidence>
<feature type="domain" description="AAA+ ATPase" evidence="18">
    <location>
        <begin position="223"/>
        <end position="359"/>
    </location>
</feature>
<dbReference type="GO" id="GO:0004222">
    <property type="term" value="F:metalloendopeptidase activity"/>
    <property type="evidence" value="ECO:0007669"/>
    <property type="project" value="InterPro"/>
</dbReference>
<feature type="region of interest" description="Disordered" evidence="16">
    <location>
        <begin position="1"/>
        <end position="33"/>
    </location>
</feature>
<dbReference type="PANTHER" id="PTHR23076:SF97">
    <property type="entry name" value="ATP-DEPENDENT ZINC METALLOPROTEASE YME1L1"/>
    <property type="match status" value="1"/>
</dbReference>
<evidence type="ECO:0000256" key="4">
    <source>
        <dbReference type="ARBA" id="ARBA00022670"/>
    </source>
</evidence>
<dbReference type="InterPro" id="IPR003960">
    <property type="entry name" value="ATPase_AAA_CS"/>
</dbReference>
<evidence type="ECO:0000256" key="9">
    <source>
        <dbReference type="ARBA" id="ARBA00022833"/>
    </source>
</evidence>
<evidence type="ECO:0000256" key="2">
    <source>
        <dbReference type="ARBA" id="ARBA00004141"/>
    </source>
</evidence>
<evidence type="ECO:0000256" key="16">
    <source>
        <dbReference type="SAM" id="MobiDB-lite"/>
    </source>
</evidence>
<dbReference type="EMBL" id="JACHIA010000002">
    <property type="protein sequence ID" value="MBB6069169.1"/>
    <property type="molecule type" value="Genomic_DNA"/>
</dbReference>
<evidence type="ECO:0000256" key="13">
    <source>
        <dbReference type="ARBA" id="ARBA00023049"/>
    </source>
</evidence>
<comment type="subcellular location">
    <subcellularLocation>
        <location evidence="2">Membrane</location>
        <topology evidence="2">Multi-pass membrane protein</topology>
    </subcellularLocation>
</comment>
<dbReference type="FunFam" id="1.10.8.60:FF:000001">
    <property type="entry name" value="ATP-dependent zinc metalloprotease FtsH"/>
    <property type="match status" value="1"/>
</dbReference>
<feature type="region of interest" description="Disordered" evidence="16">
    <location>
        <begin position="701"/>
        <end position="730"/>
    </location>
</feature>
<dbReference type="GO" id="GO:0046872">
    <property type="term" value="F:metal ion binding"/>
    <property type="evidence" value="ECO:0007669"/>
    <property type="project" value="UniProtKB-KW"/>
</dbReference>
<feature type="compositionally biased region" description="Basic and acidic residues" evidence="16">
    <location>
        <begin position="595"/>
        <end position="606"/>
    </location>
</feature>
<keyword evidence="9" id="KW-0862">Zinc</keyword>
<evidence type="ECO:0000256" key="15">
    <source>
        <dbReference type="RuleBase" id="RU003651"/>
    </source>
</evidence>
<comment type="cofactor">
    <cofactor evidence="1">
        <name>Zn(2+)</name>
        <dbReference type="ChEBI" id="CHEBI:29105"/>
    </cofactor>
</comment>
<feature type="region of interest" description="Disordered" evidence="16">
    <location>
        <begin position="497"/>
        <end position="634"/>
    </location>
</feature>
<evidence type="ECO:0000259" key="18">
    <source>
        <dbReference type="SMART" id="SM00382"/>
    </source>
</evidence>
<keyword evidence="13 19" id="KW-0482">Metalloprotease</keyword>
<feature type="transmembrane region" description="Helical" evidence="17">
    <location>
        <begin position="151"/>
        <end position="168"/>
    </location>
</feature>
<evidence type="ECO:0000256" key="17">
    <source>
        <dbReference type="SAM" id="Phobius"/>
    </source>
</evidence>
<feature type="compositionally biased region" description="Basic and acidic residues" evidence="16">
    <location>
        <begin position="517"/>
        <end position="529"/>
    </location>
</feature>
<dbReference type="GO" id="GO:0016020">
    <property type="term" value="C:membrane"/>
    <property type="evidence" value="ECO:0007669"/>
    <property type="project" value="UniProtKB-SubCell"/>
</dbReference>
<gene>
    <name evidence="19" type="ORF">HNQ61_000784</name>
</gene>
<dbReference type="Pfam" id="PF17862">
    <property type="entry name" value="AAA_lid_3"/>
    <property type="match status" value="1"/>
</dbReference>
<dbReference type="InterPro" id="IPR027417">
    <property type="entry name" value="P-loop_NTPase"/>
</dbReference>
<organism evidence="19 20">
    <name type="scientific">Longimicrobium terrae</name>
    <dbReference type="NCBI Taxonomy" id="1639882"/>
    <lineage>
        <taxon>Bacteria</taxon>
        <taxon>Pseudomonadati</taxon>
        <taxon>Gemmatimonadota</taxon>
        <taxon>Longimicrobiia</taxon>
        <taxon>Longimicrobiales</taxon>
        <taxon>Longimicrobiaceae</taxon>
        <taxon>Longimicrobium</taxon>
    </lineage>
</organism>
<evidence type="ECO:0000256" key="3">
    <source>
        <dbReference type="ARBA" id="ARBA00010044"/>
    </source>
</evidence>
<dbReference type="PROSITE" id="PS00674">
    <property type="entry name" value="AAA"/>
    <property type="match status" value="1"/>
</dbReference>
<comment type="similarity">
    <text evidence="3">In the C-terminal section; belongs to the peptidase M41 family.</text>
</comment>
<dbReference type="Gene3D" id="3.40.50.300">
    <property type="entry name" value="P-loop containing nucleotide triphosphate hydrolases"/>
    <property type="match status" value="1"/>
</dbReference>
<evidence type="ECO:0000256" key="1">
    <source>
        <dbReference type="ARBA" id="ARBA00001947"/>
    </source>
</evidence>
<dbReference type="PANTHER" id="PTHR23076">
    <property type="entry name" value="METALLOPROTEASE M41 FTSH"/>
    <property type="match status" value="1"/>
</dbReference>
<dbReference type="InterPro" id="IPR003593">
    <property type="entry name" value="AAA+_ATPase"/>
</dbReference>
<evidence type="ECO:0000256" key="5">
    <source>
        <dbReference type="ARBA" id="ARBA00022692"/>
    </source>
</evidence>
<keyword evidence="6" id="KW-0479">Metal-binding</keyword>
<evidence type="ECO:0000256" key="14">
    <source>
        <dbReference type="ARBA" id="ARBA00023136"/>
    </source>
</evidence>
<dbReference type="Proteomes" id="UP000582837">
    <property type="component" value="Unassembled WGS sequence"/>
</dbReference>
<dbReference type="InterPro" id="IPR037219">
    <property type="entry name" value="Peptidase_M41-like"/>
</dbReference>
<reference evidence="19 20" key="1">
    <citation type="submission" date="2020-08" db="EMBL/GenBank/DDBJ databases">
        <title>Genomic Encyclopedia of Type Strains, Phase IV (KMG-IV): sequencing the most valuable type-strain genomes for metagenomic binning, comparative biology and taxonomic classification.</title>
        <authorList>
            <person name="Goeker M."/>
        </authorList>
    </citation>
    <scope>NUCLEOTIDE SEQUENCE [LARGE SCALE GENOMIC DNA]</scope>
    <source>
        <strain evidence="19 20">DSM 29007</strain>
    </source>
</reference>
<protein>
    <submittedName>
        <fullName evidence="19">ATP-dependent metalloprotease FtsH</fullName>
    </submittedName>
</protein>
<keyword evidence="14 17" id="KW-0472">Membrane</keyword>
<feature type="compositionally biased region" description="Basic and acidic residues" evidence="16">
    <location>
        <begin position="536"/>
        <end position="551"/>
    </location>
</feature>
<dbReference type="Pfam" id="PF01434">
    <property type="entry name" value="Peptidase_M41"/>
    <property type="match status" value="1"/>
</dbReference>
<dbReference type="Gene3D" id="1.20.58.760">
    <property type="entry name" value="Peptidase M41"/>
    <property type="match status" value="1"/>
</dbReference>
<dbReference type="InterPro" id="IPR041569">
    <property type="entry name" value="AAA_lid_3"/>
</dbReference>
<keyword evidence="10 15" id="KW-0067">ATP-binding</keyword>
<dbReference type="Gene3D" id="1.10.8.60">
    <property type="match status" value="1"/>
</dbReference>
<feature type="compositionally biased region" description="Low complexity" evidence="16">
    <location>
        <begin position="12"/>
        <end position="25"/>
    </location>
</feature>
<dbReference type="FunFam" id="3.40.50.300:FF:000277">
    <property type="entry name" value="ATP-dependent zinc metalloprotease FtsH"/>
    <property type="match status" value="1"/>
</dbReference>
<name>A0A841GS65_9BACT</name>